<protein>
    <submittedName>
        <fullName evidence="9">ComEC/Rec2 family competence protein</fullName>
    </submittedName>
</protein>
<evidence type="ECO:0000256" key="6">
    <source>
        <dbReference type="SAM" id="MobiDB-lite"/>
    </source>
</evidence>
<keyword evidence="3 7" id="KW-0812">Transmembrane</keyword>
<dbReference type="Pfam" id="PF00753">
    <property type="entry name" value="Lactamase_B"/>
    <property type="match status" value="1"/>
</dbReference>
<evidence type="ECO:0000256" key="1">
    <source>
        <dbReference type="ARBA" id="ARBA00004651"/>
    </source>
</evidence>
<dbReference type="InterPro" id="IPR025405">
    <property type="entry name" value="DUF4131"/>
</dbReference>
<dbReference type="Pfam" id="PF03772">
    <property type="entry name" value="Competence"/>
    <property type="match status" value="1"/>
</dbReference>
<dbReference type="InterPro" id="IPR052159">
    <property type="entry name" value="Competence_DNA_uptake"/>
</dbReference>
<feature type="transmembrane region" description="Helical" evidence="7">
    <location>
        <begin position="527"/>
        <end position="546"/>
    </location>
</feature>
<keyword evidence="10" id="KW-1185">Reference proteome</keyword>
<evidence type="ECO:0000313" key="9">
    <source>
        <dbReference type="EMBL" id="MDY3562260.1"/>
    </source>
</evidence>
<comment type="subcellular location">
    <subcellularLocation>
        <location evidence="1">Cell membrane</location>
        <topology evidence="1">Multi-pass membrane protein</topology>
    </subcellularLocation>
</comment>
<proteinExistence type="predicted"/>
<evidence type="ECO:0000256" key="7">
    <source>
        <dbReference type="SAM" id="Phobius"/>
    </source>
</evidence>
<feature type="transmembrane region" description="Helical" evidence="7">
    <location>
        <begin position="497"/>
        <end position="515"/>
    </location>
</feature>
<reference evidence="10" key="1">
    <citation type="journal article" date="2023" name="Mar. Drugs">
        <title>Gemmata algarum, a Novel Planctomycete Isolated from an Algal Mat, Displays Antimicrobial Activity.</title>
        <authorList>
            <person name="Kumar G."/>
            <person name="Kallscheuer N."/>
            <person name="Kashif M."/>
            <person name="Ahamad S."/>
            <person name="Jagadeeshwari U."/>
            <person name="Pannikurungottu S."/>
            <person name="Haufschild T."/>
            <person name="Kabuu M."/>
            <person name="Sasikala C."/>
            <person name="Jogler C."/>
            <person name="Ramana C."/>
        </authorList>
    </citation>
    <scope>NUCLEOTIDE SEQUENCE [LARGE SCALE GENOMIC DNA]</scope>
    <source>
        <strain evidence="10">JC673</strain>
    </source>
</reference>
<gene>
    <name evidence="9" type="ORF">R5W23_003722</name>
</gene>
<feature type="transmembrane region" description="Helical" evidence="7">
    <location>
        <begin position="381"/>
        <end position="403"/>
    </location>
</feature>
<feature type="transmembrane region" description="Helical" evidence="7">
    <location>
        <begin position="461"/>
        <end position="485"/>
    </location>
</feature>
<dbReference type="NCBIfam" id="TIGR00360">
    <property type="entry name" value="ComEC_N-term"/>
    <property type="match status" value="1"/>
</dbReference>
<dbReference type="CDD" id="cd07731">
    <property type="entry name" value="ComA-like_MBL-fold"/>
    <property type="match status" value="1"/>
</dbReference>
<organism evidence="9 10">
    <name type="scientific">Gemmata algarum</name>
    <dbReference type="NCBI Taxonomy" id="2975278"/>
    <lineage>
        <taxon>Bacteria</taxon>
        <taxon>Pseudomonadati</taxon>
        <taxon>Planctomycetota</taxon>
        <taxon>Planctomycetia</taxon>
        <taxon>Gemmatales</taxon>
        <taxon>Gemmataceae</taxon>
        <taxon>Gemmata</taxon>
    </lineage>
</organism>
<dbReference type="InterPro" id="IPR036866">
    <property type="entry name" value="RibonucZ/Hydroxyglut_hydro"/>
</dbReference>
<dbReference type="PANTHER" id="PTHR30619:SF1">
    <property type="entry name" value="RECOMBINATION PROTEIN 2"/>
    <property type="match status" value="1"/>
</dbReference>
<feature type="domain" description="Metallo-beta-lactamase" evidence="8">
    <location>
        <begin position="587"/>
        <end position="762"/>
    </location>
</feature>
<dbReference type="SUPFAM" id="SSF56281">
    <property type="entry name" value="Metallo-hydrolase/oxidoreductase"/>
    <property type="match status" value="1"/>
</dbReference>
<keyword evidence="5 7" id="KW-0472">Membrane</keyword>
<feature type="transmembrane region" description="Helical" evidence="7">
    <location>
        <begin position="553"/>
        <end position="571"/>
    </location>
</feature>
<dbReference type="Proteomes" id="UP001272242">
    <property type="component" value="Unassembled WGS sequence"/>
</dbReference>
<dbReference type="PANTHER" id="PTHR30619">
    <property type="entry name" value="DNA INTERNALIZATION/COMPETENCE PROTEIN COMEC/REC2"/>
    <property type="match status" value="1"/>
</dbReference>
<feature type="transmembrane region" description="Helical" evidence="7">
    <location>
        <begin position="47"/>
        <end position="65"/>
    </location>
</feature>
<evidence type="ECO:0000256" key="5">
    <source>
        <dbReference type="ARBA" id="ARBA00023136"/>
    </source>
</evidence>
<dbReference type="InterPro" id="IPR001279">
    <property type="entry name" value="Metallo-B-lactamas"/>
</dbReference>
<feature type="transmembrane region" description="Helical" evidence="7">
    <location>
        <begin position="432"/>
        <end position="455"/>
    </location>
</feature>
<evidence type="ECO:0000259" key="8">
    <source>
        <dbReference type="SMART" id="SM00849"/>
    </source>
</evidence>
<sequence>MPAPSPAPDDEPAKPSPPPWREFARSPLVPFALAASAGLLADRYIGVPLGAALVAAAVALVGWFFTRRATPQTALGWLLVCAAALAAAHHHAHRHTFAPDDVSALAKAAPEVVRVRGTLAEEPDRFRPPRFDPLLTMQREATSTTVLDISEVDGATGWRPASGRVRLSVEGRLDDLHCGDAVQVVGRLSLPEGPANPGERDYRGLLLDKRITADLRVKRSADPVVRIEEGWRASLFGWLAVLRGWGTRALAQSLPKDEAGLATALLLGDSTALDREEWDAYVRTGVIHVLAISGQHLVILGAFAWAVLRLCGFRNRYSAWAVALLLLGYALLTGARPSAMRAAVMVCAICGGIVLRRRVILANVLAFAWLVVIALNPADPFTAGCQLSFLCVFVLLFGAVRWLKPRDLTPIEQLIDETRGPTEKAARAALRWAWNLFAVGFILTAVNVPLVLAWQNVASPVAVLIGPPLVVLTGIALIAGFVLLVMSPLGVWAAWPFARVTEACLAGCEWIVHLADRVPGGHVYAPGPPMWCLVGFYVLVAGLVLLDGRRSRQLFVALVVFSTFAAALGLTPHTSDEMRVTFLAVGHGGCVVIEAPDGRVLLYDTGTTAGPDAVRRVVAPYLWSRGVTRIDEVFLSHADLDHFNGVPELLRRFHIAQVTMTPTFPDKNSPGVEAVLAALDRHNVPRGFATAGQRFVAGDVALEVLHPPPGGLEGNENVRSLVLLVRHGAHTVLLTGDLEGEGQARVTARPVPPVDVMLAPHHGAKSANAPRGVAGAPEPGAMAAWARPKLVVSSQRAGTATEHLHRSYRGATVWDTPSAGAVTVRSHRTGLVADAFRSGERQVIER</sequence>
<feature type="region of interest" description="Disordered" evidence="6">
    <location>
        <begin position="1"/>
        <end position="20"/>
    </location>
</feature>
<dbReference type="Pfam" id="PF13567">
    <property type="entry name" value="DUF4131"/>
    <property type="match status" value="1"/>
</dbReference>
<evidence type="ECO:0000313" key="10">
    <source>
        <dbReference type="Proteomes" id="UP001272242"/>
    </source>
</evidence>
<name>A0ABU5F688_9BACT</name>
<dbReference type="SMART" id="SM00849">
    <property type="entry name" value="Lactamase_B"/>
    <property type="match status" value="1"/>
</dbReference>
<accession>A0ABU5F688</accession>
<feature type="transmembrane region" description="Helical" evidence="7">
    <location>
        <begin position="359"/>
        <end position="375"/>
    </location>
</feature>
<dbReference type="EMBL" id="JAXBLV010000211">
    <property type="protein sequence ID" value="MDY3562260.1"/>
    <property type="molecule type" value="Genomic_DNA"/>
</dbReference>
<evidence type="ECO:0000256" key="4">
    <source>
        <dbReference type="ARBA" id="ARBA00022989"/>
    </source>
</evidence>
<feature type="transmembrane region" description="Helical" evidence="7">
    <location>
        <begin position="317"/>
        <end position="335"/>
    </location>
</feature>
<feature type="transmembrane region" description="Helical" evidence="7">
    <location>
        <begin position="285"/>
        <end position="305"/>
    </location>
</feature>
<dbReference type="RefSeq" id="WP_320688583.1">
    <property type="nucleotide sequence ID" value="NZ_JAXBLV010000211.1"/>
</dbReference>
<dbReference type="InterPro" id="IPR035681">
    <property type="entry name" value="ComA-like_MBL"/>
</dbReference>
<evidence type="ECO:0000256" key="2">
    <source>
        <dbReference type="ARBA" id="ARBA00022475"/>
    </source>
</evidence>
<keyword evidence="4 7" id="KW-1133">Transmembrane helix</keyword>
<dbReference type="InterPro" id="IPR004477">
    <property type="entry name" value="ComEC_N"/>
</dbReference>
<evidence type="ECO:0000256" key="3">
    <source>
        <dbReference type="ARBA" id="ARBA00022692"/>
    </source>
</evidence>
<comment type="caution">
    <text evidence="9">The sequence shown here is derived from an EMBL/GenBank/DDBJ whole genome shotgun (WGS) entry which is preliminary data.</text>
</comment>
<dbReference type="Gene3D" id="3.60.15.10">
    <property type="entry name" value="Ribonuclease Z/Hydroxyacylglutathione hydrolase-like"/>
    <property type="match status" value="1"/>
</dbReference>
<keyword evidence="2" id="KW-1003">Cell membrane</keyword>